<reference evidence="3 4" key="1">
    <citation type="submission" date="2019-07" db="EMBL/GenBank/DDBJ databases">
        <title>Genomes of Cafeteria roenbergensis.</title>
        <authorList>
            <person name="Fischer M.G."/>
            <person name="Hackl T."/>
            <person name="Roman M."/>
        </authorList>
    </citation>
    <scope>NUCLEOTIDE SEQUENCE [LARGE SCALE GENOMIC DNA]</scope>
    <source>
        <strain evidence="3 4">E4-10P</strain>
    </source>
</reference>
<feature type="compositionally biased region" description="Low complexity" evidence="2">
    <location>
        <begin position="1624"/>
        <end position="1635"/>
    </location>
</feature>
<evidence type="ECO:0000313" key="3">
    <source>
        <dbReference type="EMBL" id="KAA0173442.1"/>
    </source>
</evidence>
<accession>A0A5A8E6V8</accession>
<evidence type="ECO:0000313" key="4">
    <source>
        <dbReference type="Proteomes" id="UP000322899"/>
    </source>
</evidence>
<dbReference type="EMBL" id="VLTO01000033">
    <property type="protein sequence ID" value="KAA0173442.1"/>
    <property type="molecule type" value="Genomic_DNA"/>
</dbReference>
<evidence type="ECO:0008006" key="5">
    <source>
        <dbReference type="Google" id="ProtNLM"/>
    </source>
</evidence>
<proteinExistence type="predicted"/>
<evidence type="ECO:0000256" key="1">
    <source>
        <dbReference type="SAM" id="Coils"/>
    </source>
</evidence>
<organism evidence="3 4">
    <name type="scientific">Cafeteria roenbergensis</name>
    <name type="common">Marine flagellate</name>
    <dbReference type="NCBI Taxonomy" id="33653"/>
    <lineage>
        <taxon>Eukaryota</taxon>
        <taxon>Sar</taxon>
        <taxon>Stramenopiles</taxon>
        <taxon>Bigyra</taxon>
        <taxon>Opalozoa</taxon>
        <taxon>Bicosoecida</taxon>
        <taxon>Cafeteriaceae</taxon>
        <taxon>Cafeteria</taxon>
    </lineage>
</organism>
<feature type="region of interest" description="Disordered" evidence="2">
    <location>
        <begin position="36"/>
        <end position="110"/>
    </location>
</feature>
<name>A0A5A8E6V8_CAFRO</name>
<feature type="region of interest" description="Disordered" evidence="2">
    <location>
        <begin position="390"/>
        <end position="435"/>
    </location>
</feature>
<feature type="coiled-coil region" evidence="1">
    <location>
        <begin position="496"/>
        <end position="557"/>
    </location>
</feature>
<dbReference type="Proteomes" id="UP000322899">
    <property type="component" value="Unassembled WGS sequence"/>
</dbReference>
<comment type="caution">
    <text evidence="3">The sequence shown here is derived from an EMBL/GenBank/DDBJ whole genome shotgun (WGS) entry which is preliminary data.</text>
</comment>
<feature type="compositionally biased region" description="Low complexity" evidence="2">
    <location>
        <begin position="1642"/>
        <end position="1656"/>
    </location>
</feature>
<gene>
    <name evidence="3" type="ORF">FNF27_05082</name>
</gene>
<evidence type="ECO:0000256" key="2">
    <source>
        <dbReference type="SAM" id="MobiDB-lite"/>
    </source>
</evidence>
<feature type="region of interest" description="Disordered" evidence="2">
    <location>
        <begin position="1624"/>
        <end position="1673"/>
    </location>
</feature>
<protein>
    <recommendedName>
        <fullName evidence="5">CSC1/OSCA1-like 7TM region domain-containing protein</fullName>
    </recommendedName>
</protein>
<feature type="compositionally biased region" description="Acidic residues" evidence="2">
    <location>
        <begin position="399"/>
        <end position="413"/>
    </location>
</feature>
<keyword evidence="1" id="KW-0175">Coiled coil</keyword>
<sequence>MASASSFFVKGPRPLAMAEDVRHSIAIAAKSRLAKAQRSSKLEGSRSLLVSRTPTGRGRGLESGSPVVDQGIRVGPKLHADAKNRSRSVVQWTSERDSERDQGLGGDSEDLKAKPNIVAAIRHVSARMFKRGAVPLLAHWPESCEAGCAGFWSLGRRLCGEPPSAIPPSDAAASATRWLRFGVLAEAGSPVVLHFVLMSTLWAGFFFATLVSIPAIILIAAAKASSSDGGEGLGAAELLFQQSGALASFSLHSLVSSSTVATASANSTGASVLQFADTKVVQDASLAAIGGPDTVDVRWVTLIVSFVDSLGALILMTCVSRFRTAVKVAMAVSAGRSIDLGAFSVVIRNLPPDATEDGLVEHLASLFRLDGDGDWVDPFCLKFQRRKGEKQAAFGEAPDPPDDEDEDEDESHGDDEGIQRKSTSGRAGAQGRAARHDVVYKVQGDTVEDDTDAARVANAPIANATVALPGGRKSGWIADAMAVPPVAEAWDIQARAEAVEGQLSRAKENVEFLEARTASLGKSCIDKLKLWYWERQASKLLEESQQLQSEHVAAELDPSERPAAFVVTFNNAASRDRCLADFAVSSMPGCACLQPHALRMPTKYVASDCAQGFLADAARMLDPSAHWARPETVELRAAGRPGGPRKSLPPCTRCRRACSWVYSCVTRRTSQPRDASEGEPADHERELAEFFALDPVRRTARRLAASALMLLHLMCCDSPCRRICPGRWAISAHPASQPLPLLWRAIVLSDCALAARRAMVCLATTVLLMATVVAVVVLEGGLEQSDDVFGIAAETSPLGADACSTLLPAAAMGKSVGAATFSPVLLWDDAGTCERAAKARRAVQGPNTSGFSVEQSSVAFAWLHYVAASARTQCAADAQQLAAETNSTHWLSWSSPTKRSLVASDASPAAPSDGQLPVAITAGASAGLSTFSAQRTGGGSSLAVVRPGAGADWGGVANCLKGAGLPDSLAGGEVLVSADGSAVLLADPCAGLCGSGIADGDDDQICVLWADGAKTVSSVVAEIDAGDGTLPGDPLGTYGADLLVTCVCASRLLKGGVQGLEAASELQTAAACDAVTSASAASQIEVLGLAVVLGIVGMATESSMLRLGEEEGFFASDQREAMIAQRLALVQVGNFLIPLLLGMNVPVMSTMLPDWNPVGNGDYRIASPPWFGDVASPIAIAVVLELFMEGATAAANAMCCRRLWAMQAAWRSRTQGELLEKLEPEDFLASALTSRAVFLAISAELMRPAYPSLGFVGGMGFCALYWADLYRALRVDSAPDTVASAATALFAARILLALGVARSVLAIFIYSDDAVMPSWRYSDFLTAASSAVGVDAQEAVSMPLILDRVVNTPPLAVAAFVILKFVVLPPLWAVAKPIISSTICAPCIALLARAKARTAKVTISSAKPFVPPLCGEMWVQLGAPATRMHPAVLNAADIQDGWRYASDTTRGMGGEWALVKIITGIDVAAKRQALLSLEQGRAIRGTDATTSMSPAESRQLSRVGSMVNNWTKEGAAHAASPSMMLRSKHKKRHKALAVDIPEPPKLPRTIPCKDGAGPNGTGEFRTAVPSGARKLTWEVIASRGPTSYRASMRGESTLAQAVRLWSKACEVAKDKRAAAERAAAGASQASSARRLGPGGAAAGASPKASPGSAEGATPKGRSKRRGIKSPLAKSALGIDTKVAPADLAILDF</sequence>
<feature type="region of interest" description="Disordered" evidence="2">
    <location>
        <begin position="1541"/>
        <end position="1566"/>
    </location>
</feature>